<keyword evidence="5" id="KW-0597">Phosphoprotein</keyword>
<dbReference type="PROSITE" id="PS50109">
    <property type="entry name" value="HIS_KIN"/>
    <property type="match status" value="1"/>
</dbReference>
<dbReference type="SUPFAM" id="SSF55874">
    <property type="entry name" value="ATPase domain of HSP90 chaperone/DNA topoisomerase II/histidine kinase"/>
    <property type="match status" value="1"/>
</dbReference>
<evidence type="ECO:0000313" key="15">
    <source>
        <dbReference type="Proteomes" id="UP001338309"/>
    </source>
</evidence>
<evidence type="ECO:0000256" key="5">
    <source>
        <dbReference type="ARBA" id="ARBA00022553"/>
    </source>
</evidence>
<keyword evidence="10" id="KW-0902">Two-component regulatory system</keyword>
<dbReference type="EC" id="2.7.13.3" evidence="3"/>
<keyword evidence="12" id="KW-0812">Transmembrane</keyword>
<keyword evidence="15" id="KW-1185">Reference proteome</keyword>
<keyword evidence="6" id="KW-0808">Transferase</keyword>
<organism evidence="14 15">
    <name type="scientific">Algoriphagus confluentis</name>
    <dbReference type="NCBI Taxonomy" id="1697556"/>
    <lineage>
        <taxon>Bacteria</taxon>
        <taxon>Pseudomonadati</taxon>
        <taxon>Bacteroidota</taxon>
        <taxon>Cytophagia</taxon>
        <taxon>Cytophagales</taxon>
        <taxon>Cyclobacteriaceae</taxon>
        <taxon>Algoriphagus</taxon>
    </lineage>
</organism>
<evidence type="ECO:0000256" key="6">
    <source>
        <dbReference type="ARBA" id="ARBA00022679"/>
    </source>
</evidence>
<proteinExistence type="predicted"/>
<feature type="transmembrane region" description="Helical" evidence="12">
    <location>
        <begin position="114"/>
        <end position="132"/>
    </location>
</feature>
<dbReference type="Gene3D" id="3.30.565.10">
    <property type="entry name" value="Histidine kinase-like ATPase, C-terminal domain"/>
    <property type="match status" value="1"/>
</dbReference>
<sequence>MILVTNLKIKLLLNLVWEFKNTNIFKSPLIRILAMLSSPTTHPSDISSSLEKKHWDISNYVYWSLISLTLGLFVLEFFLVKEYYQTTLFYKAGLLLVGFGGYGLLRRKISSPSLMILVMSSLFLAYCFFMVYQSSGYLITLYFLIATLVVGGINYLVVWKGAFSLSLVLFAAGIFLGISYAFDWEGFYALFPLGGYLFFFTLVLTSFIPDSRKKNYVLNLERDLKKEQILKNQAKDLQDLQIKYAEVLEFKKIENQKEKILRHDLKNKVNNIIGLSQIILETNDPEENQSYIQLLNEVSNDLLRFSDNIFSRDEDQPTALRISKSQVNVLSSFKKIKSELEPKLDQSTLELKWLGEENPLLVHVDKLIFNNILVNLLNYLILWSKPDSLILVSGEQSAAQIRIQLSAPSAKISARELNYIFKPLDSFQFTSSFSAPQGLGLQIAKSMTEQMGGYFKYQTGIEDGVIFKLEFEHAERSKSNEA</sequence>
<dbReference type="InterPro" id="IPR005467">
    <property type="entry name" value="His_kinase_dom"/>
</dbReference>
<name>A0ABQ6PV81_9BACT</name>
<feature type="transmembrane region" description="Helical" evidence="12">
    <location>
        <begin position="165"/>
        <end position="182"/>
    </location>
</feature>
<evidence type="ECO:0000256" key="1">
    <source>
        <dbReference type="ARBA" id="ARBA00000085"/>
    </source>
</evidence>
<evidence type="ECO:0000256" key="8">
    <source>
        <dbReference type="ARBA" id="ARBA00022777"/>
    </source>
</evidence>
<dbReference type="InterPro" id="IPR036890">
    <property type="entry name" value="HATPase_C_sf"/>
</dbReference>
<dbReference type="Gene3D" id="1.10.287.130">
    <property type="match status" value="1"/>
</dbReference>
<dbReference type="InterPro" id="IPR050398">
    <property type="entry name" value="HssS/ArlS-like"/>
</dbReference>
<feature type="transmembrane region" description="Helical" evidence="12">
    <location>
        <begin position="60"/>
        <end position="80"/>
    </location>
</feature>
<protein>
    <recommendedName>
        <fullName evidence="3">histidine kinase</fullName>
        <ecNumber evidence="3">2.7.13.3</ecNumber>
    </recommendedName>
</protein>
<accession>A0ABQ6PV81</accession>
<evidence type="ECO:0000256" key="7">
    <source>
        <dbReference type="ARBA" id="ARBA00022741"/>
    </source>
</evidence>
<keyword evidence="8" id="KW-0418">Kinase</keyword>
<keyword evidence="7" id="KW-0547">Nucleotide-binding</keyword>
<dbReference type="Proteomes" id="UP001338309">
    <property type="component" value="Unassembled WGS sequence"/>
</dbReference>
<evidence type="ECO:0000259" key="13">
    <source>
        <dbReference type="PROSITE" id="PS50109"/>
    </source>
</evidence>
<evidence type="ECO:0000256" key="3">
    <source>
        <dbReference type="ARBA" id="ARBA00012438"/>
    </source>
</evidence>
<feature type="transmembrane region" description="Helical" evidence="12">
    <location>
        <begin position="86"/>
        <end position="105"/>
    </location>
</feature>
<evidence type="ECO:0000256" key="2">
    <source>
        <dbReference type="ARBA" id="ARBA00004651"/>
    </source>
</evidence>
<dbReference type="PANTHER" id="PTHR45528:SF1">
    <property type="entry name" value="SENSOR HISTIDINE KINASE CPXA"/>
    <property type="match status" value="1"/>
</dbReference>
<evidence type="ECO:0000256" key="9">
    <source>
        <dbReference type="ARBA" id="ARBA00022840"/>
    </source>
</evidence>
<feature type="transmembrane region" description="Helical" evidence="12">
    <location>
        <begin position="188"/>
        <end position="208"/>
    </location>
</feature>
<keyword evidence="11 12" id="KW-0472">Membrane</keyword>
<keyword evidence="12" id="KW-1133">Transmembrane helix</keyword>
<comment type="caution">
    <text evidence="14">The sequence shown here is derived from an EMBL/GenBank/DDBJ whole genome shotgun (WGS) entry which is preliminary data.</text>
</comment>
<keyword evidence="4" id="KW-1003">Cell membrane</keyword>
<evidence type="ECO:0000313" key="14">
    <source>
        <dbReference type="EMBL" id="GMQ31668.1"/>
    </source>
</evidence>
<evidence type="ECO:0000256" key="12">
    <source>
        <dbReference type="SAM" id="Phobius"/>
    </source>
</evidence>
<evidence type="ECO:0000256" key="10">
    <source>
        <dbReference type="ARBA" id="ARBA00023012"/>
    </source>
</evidence>
<dbReference type="EMBL" id="BTPD01000024">
    <property type="protein sequence ID" value="GMQ31668.1"/>
    <property type="molecule type" value="Genomic_DNA"/>
</dbReference>
<comment type="catalytic activity">
    <reaction evidence="1">
        <text>ATP + protein L-histidine = ADP + protein N-phospho-L-histidine.</text>
        <dbReference type="EC" id="2.7.13.3"/>
    </reaction>
</comment>
<comment type="subcellular location">
    <subcellularLocation>
        <location evidence="2">Cell membrane</location>
        <topology evidence="2">Multi-pass membrane protein</topology>
    </subcellularLocation>
</comment>
<reference evidence="14 15" key="1">
    <citation type="submission" date="2023-08" db="EMBL/GenBank/DDBJ databases">
        <title>Draft genome sequence of Algoriphagus confluentis.</title>
        <authorList>
            <person name="Takatani N."/>
            <person name="Hosokawa M."/>
            <person name="Sawabe T."/>
        </authorList>
    </citation>
    <scope>NUCLEOTIDE SEQUENCE [LARGE SCALE GENOMIC DNA]</scope>
    <source>
        <strain evidence="14 15">NBRC 111222</strain>
    </source>
</reference>
<feature type="domain" description="Histidine kinase" evidence="13">
    <location>
        <begin position="260"/>
        <end position="475"/>
    </location>
</feature>
<evidence type="ECO:0000256" key="11">
    <source>
        <dbReference type="ARBA" id="ARBA00023136"/>
    </source>
</evidence>
<gene>
    <name evidence="14" type="ORF">Aconfl_43130</name>
</gene>
<dbReference type="PANTHER" id="PTHR45528">
    <property type="entry name" value="SENSOR HISTIDINE KINASE CPXA"/>
    <property type="match status" value="1"/>
</dbReference>
<evidence type="ECO:0000256" key="4">
    <source>
        <dbReference type="ARBA" id="ARBA00022475"/>
    </source>
</evidence>
<keyword evidence="9" id="KW-0067">ATP-binding</keyword>
<feature type="transmembrane region" description="Helical" evidence="12">
    <location>
        <begin position="138"/>
        <end position="158"/>
    </location>
</feature>